<dbReference type="AlphaFoldDB" id="A0A5C6AMK6"/>
<sequence length="478" mass="54680">MKSKVPQFDNEGHRLPSLFTPIVEESRLHPSFRMLMEQPGFEPQRWMMDDVFSSYEDRDGNFVEQFQSTGFDQRTYELYLYAYLSRSGFSVDRRYAAPDFSASNEELDVAIEATTVNKATSGVVGREGRTIRDLNPAELAAYVHDELPIRFGSALFSKLKKKYWELPHCRDRAIVIAIEPFHDDDALGLTDSGLSAYLFGATEVPSRTEDKRLKISSKSTEEHQLAEKRIPSYFFGQPDTKHISGVLFSNSGTAAKFKRMGYQHGVGNERLVIQRTGFAYAPEDTAQDPAFFSYNLDNPPMVETWGQGLVLYHNPNCLHPIPLGAMPDVVDCWIEDGKSVSRFQGWHPYASKTVTLHFGEVKEEIWEQLQLLPRSFSINPIPHEVFHGIARCVIPMPEVYDEQGWFMDDTGAFLGVLVFDRCDHDWAFAVHVRNQNQRFTLQDFKTGIETRDQARGLMHEAMTKLLQSPQRLFHSNQE</sequence>
<keyword evidence="2" id="KW-1185">Reference proteome</keyword>
<organism evidence="1 2">
    <name type="scientific">Botrimarina colliarenosi</name>
    <dbReference type="NCBI Taxonomy" id="2528001"/>
    <lineage>
        <taxon>Bacteria</taxon>
        <taxon>Pseudomonadati</taxon>
        <taxon>Planctomycetota</taxon>
        <taxon>Planctomycetia</taxon>
        <taxon>Pirellulales</taxon>
        <taxon>Lacipirellulaceae</taxon>
        <taxon>Botrimarina</taxon>
    </lineage>
</organism>
<protein>
    <submittedName>
        <fullName evidence="1">Uncharacterized protein</fullName>
    </submittedName>
</protein>
<dbReference type="Proteomes" id="UP000317421">
    <property type="component" value="Unassembled WGS sequence"/>
</dbReference>
<name>A0A5C6AMK6_9BACT</name>
<dbReference type="EMBL" id="SJPR01000001">
    <property type="protein sequence ID" value="TWU00499.1"/>
    <property type="molecule type" value="Genomic_DNA"/>
</dbReference>
<dbReference type="RefSeq" id="WP_146444163.1">
    <property type="nucleotide sequence ID" value="NZ_SJPR01000001.1"/>
</dbReference>
<dbReference type="OrthoDB" id="981968at2"/>
<evidence type="ECO:0000313" key="1">
    <source>
        <dbReference type="EMBL" id="TWU00499.1"/>
    </source>
</evidence>
<evidence type="ECO:0000313" key="2">
    <source>
        <dbReference type="Proteomes" id="UP000317421"/>
    </source>
</evidence>
<comment type="caution">
    <text evidence="1">The sequence shown here is derived from an EMBL/GenBank/DDBJ whole genome shotgun (WGS) entry which is preliminary data.</text>
</comment>
<accession>A0A5C6AMK6</accession>
<reference evidence="1 2" key="1">
    <citation type="submission" date="2019-02" db="EMBL/GenBank/DDBJ databases">
        <title>Deep-cultivation of Planctomycetes and their phenomic and genomic characterization uncovers novel biology.</title>
        <authorList>
            <person name="Wiegand S."/>
            <person name="Jogler M."/>
            <person name="Boedeker C."/>
            <person name="Pinto D."/>
            <person name="Vollmers J."/>
            <person name="Rivas-Marin E."/>
            <person name="Kohn T."/>
            <person name="Peeters S.H."/>
            <person name="Heuer A."/>
            <person name="Rast P."/>
            <person name="Oberbeckmann S."/>
            <person name="Bunk B."/>
            <person name="Jeske O."/>
            <person name="Meyerdierks A."/>
            <person name="Storesund J.E."/>
            <person name="Kallscheuer N."/>
            <person name="Luecker S."/>
            <person name="Lage O.M."/>
            <person name="Pohl T."/>
            <person name="Merkel B.J."/>
            <person name="Hornburger P."/>
            <person name="Mueller R.-W."/>
            <person name="Bruemmer F."/>
            <person name="Labrenz M."/>
            <person name="Spormann A.M."/>
            <person name="Op Den Camp H."/>
            <person name="Overmann J."/>
            <person name="Amann R."/>
            <person name="Jetten M.S.M."/>
            <person name="Mascher T."/>
            <person name="Medema M.H."/>
            <person name="Devos D.P."/>
            <person name="Kaster A.-K."/>
            <person name="Ovreas L."/>
            <person name="Rohde M."/>
            <person name="Galperin M.Y."/>
            <person name="Jogler C."/>
        </authorList>
    </citation>
    <scope>NUCLEOTIDE SEQUENCE [LARGE SCALE GENOMIC DNA]</scope>
    <source>
        <strain evidence="1 2">Pla108</strain>
    </source>
</reference>
<proteinExistence type="predicted"/>
<gene>
    <name evidence="1" type="ORF">Pla108_14500</name>
</gene>